<dbReference type="InterPro" id="IPR052023">
    <property type="entry name" value="Histidine_kinase_KdpD"/>
</dbReference>
<evidence type="ECO:0000313" key="6">
    <source>
        <dbReference type="EMBL" id="KAA2261849.1"/>
    </source>
</evidence>
<feature type="domain" description="Signal transduction histidine kinase osmosensitive K+ channel sensor N-terminal" evidence="5">
    <location>
        <begin position="11"/>
        <end position="95"/>
    </location>
</feature>
<dbReference type="GO" id="GO:0000155">
    <property type="term" value="F:phosphorelay sensor kinase activity"/>
    <property type="evidence" value="ECO:0007669"/>
    <property type="project" value="InterPro"/>
</dbReference>
<protein>
    <recommendedName>
        <fullName evidence="5">Signal transduction histidine kinase osmosensitive K+ channel sensor N-terminal domain-containing protein</fullName>
    </recommendedName>
</protein>
<proteinExistence type="predicted"/>
<dbReference type="InterPro" id="IPR027417">
    <property type="entry name" value="P-loop_NTPase"/>
</dbReference>
<comment type="caution">
    <text evidence="6">The sequence shown here is derived from an EMBL/GenBank/DDBJ whole genome shotgun (WGS) entry which is preliminary data.</text>
</comment>
<dbReference type="EMBL" id="VUOB01000024">
    <property type="protein sequence ID" value="KAA2261849.1"/>
    <property type="molecule type" value="Genomic_DNA"/>
</dbReference>
<dbReference type="AlphaFoldDB" id="A0A5B2XFK1"/>
<evidence type="ECO:0000256" key="2">
    <source>
        <dbReference type="ARBA" id="ARBA00022777"/>
    </source>
</evidence>
<dbReference type="Proteomes" id="UP000323454">
    <property type="component" value="Unassembled WGS sequence"/>
</dbReference>
<dbReference type="Pfam" id="PF02702">
    <property type="entry name" value="KdpD"/>
    <property type="match status" value="1"/>
</dbReference>
<feature type="region of interest" description="Disordered" evidence="4">
    <location>
        <begin position="143"/>
        <end position="180"/>
    </location>
</feature>
<reference evidence="6 7" key="1">
    <citation type="submission" date="2019-09" db="EMBL/GenBank/DDBJ databases">
        <title>Goodfellowia gen. nov., a new genus of the Pseudonocardineae related to Actinoalloteichus, containing Goodfellowia coeruleoviolacea gen. nov., comb. nov. gen. nov., comb. nov.</title>
        <authorList>
            <person name="Labeda D."/>
        </authorList>
    </citation>
    <scope>NUCLEOTIDE SEQUENCE [LARGE SCALE GENOMIC DNA]</scope>
    <source>
        <strain evidence="6 7">AN110305</strain>
    </source>
</reference>
<evidence type="ECO:0000313" key="7">
    <source>
        <dbReference type="Proteomes" id="UP000323454"/>
    </source>
</evidence>
<evidence type="ECO:0000256" key="3">
    <source>
        <dbReference type="ARBA" id="ARBA00023012"/>
    </source>
</evidence>
<name>A0A5B2XFK1_9PSEU</name>
<evidence type="ECO:0000256" key="4">
    <source>
        <dbReference type="SAM" id="MobiDB-lite"/>
    </source>
</evidence>
<dbReference type="PANTHER" id="PTHR45569:SF1">
    <property type="entry name" value="SENSOR PROTEIN KDPD"/>
    <property type="match status" value="1"/>
</dbReference>
<keyword evidence="7" id="KW-1185">Reference proteome</keyword>
<reference evidence="6 7" key="2">
    <citation type="submission" date="2019-09" db="EMBL/GenBank/DDBJ databases">
        <authorList>
            <person name="Jin C."/>
        </authorList>
    </citation>
    <scope>NUCLEOTIDE SEQUENCE [LARGE SCALE GENOMIC DNA]</scope>
    <source>
        <strain evidence="6 7">AN110305</strain>
    </source>
</reference>
<organism evidence="6 7">
    <name type="scientific">Solihabitans fulvus</name>
    <dbReference type="NCBI Taxonomy" id="1892852"/>
    <lineage>
        <taxon>Bacteria</taxon>
        <taxon>Bacillati</taxon>
        <taxon>Actinomycetota</taxon>
        <taxon>Actinomycetes</taxon>
        <taxon>Pseudonocardiales</taxon>
        <taxon>Pseudonocardiaceae</taxon>
        <taxon>Solihabitans</taxon>
    </lineage>
</organism>
<dbReference type="RefSeq" id="WP_149850203.1">
    <property type="nucleotide sequence ID" value="NZ_VUOB01000024.1"/>
</dbReference>
<dbReference type="OrthoDB" id="4328246at2"/>
<keyword evidence="3" id="KW-0902">Two-component regulatory system</keyword>
<evidence type="ECO:0000259" key="5">
    <source>
        <dbReference type="Pfam" id="PF02702"/>
    </source>
</evidence>
<keyword evidence="2" id="KW-0418">Kinase</keyword>
<dbReference type="GO" id="GO:0005886">
    <property type="term" value="C:plasma membrane"/>
    <property type="evidence" value="ECO:0007669"/>
    <property type="project" value="TreeGrafter"/>
</dbReference>
<sequence length="180" mass="19719">MSRGQLRIYLGHQCLARGTNVVIGVVEQHEQRLTETMADGLEVMPVSACPRGRVFEEMDLDALLALRPQVVLVDEFAHRRARPAARDERWQEVEDGRLRVVEADASCECGSPRRRAGAAVPAGITPRGQSRDVGVATRRHLRSLSVSQQDSSGKEGRCSSGPDLCEHGTGLWPQGPGSQW</sequence>
<evidence type="ECO:0000256" key="1">
    <source>
        <dbReference type="ARBA" id="ARBA00022679"/>
    </source>
</evidence>
<keyword evidence="1" id="KW-0808">Transferase</keyword>
<accession>A0A5B2XFK1</accession>
<dbReference type="PANTHER" id="PTHR45569">
    <property type="entry name" value="SENSOR PROTEIN KDPD"/>
    <property type="match status" value="1"/>
</dbReference>
<gene>
    <name evidence="6" type="ORF">F0L68_15130</name>
</gene>
<dbReference type="Gene3D" id="3.40.50.300">
    <property type="entry name" value="P-loop containing nucleotide triphosphate hydrolases"/>
    <property type="match status" value="1"/>
</dbReference>
<dbReference type="InterPro" id="IPR003852">
    <property type="entry name" value="Sig_transdc_His_kinase_KdpD_N"/>
</dbReference>